<organism evidence="1 2">
    <name type="scientific">Segatella copri</name>
    <dbReference type="NCBI Taxonomy" id="165179"/>
    <lineage>
        <taxon>Bacteria</taxon>
        <taxon>Pseudomonadati</taxon>
        <taxon>Bacteroidota</taxon>
        <taxon>Bacteroidia</taxon>
        <taxon>Bacteroidales</taxon>
        <taxon>Prevotellaceae</taxon>
        <taxon>Segatella</taxon>
    </lineage>
</organism>
<gene>
    <name evidence="1" type="ORF">F7D20_04820</name>
</gene>
<dbReference type="OrthoDB" id="1045046at2"/>
<dbReference type="RefSeq" id="WP_022251645.1">
    <property type="nucleotide sequence ID" value="NZ_JAHOER010000015.1"/>
</dbReference>
<dbReference type="Gene3D" id="1.10.260.40">
    <property type="entry name" value="lambda repressor-like DNA-binding domains"/>
    <property type="match status" value="1"/>
</dbReference>
<sequence length="80" mass="9286">MAKYGINALVIGERIKQELKKQGKTSVWLAEQLGCHRTNIYKVYERATIDTGLLFHISKLLSFDFFKLYSELLTHPQERG</sequence>
<reference evidence="1 2" key="1">
    <citation type="submission" date="2019-09" db="EMBL/GenBank/DDBJ databases">
        <title>Distinct polysaccharide growth profiles of human intestinal Prevotella copri isolates.</title>
        <authorList>
            <person name="Fehlner-Peach H."/>
            <person name="Magnabosco C."/>
            <person name="Raghavan V."/>
            <person name="Scher J.U."/>
            <person name="Tett A."/>
            <person name="Cox L.M."/>
            <person name="Gottsegen C."/>
            <person name="Watters A."/>
            <person name="Wiltshire- Gordon J.D."/>
            <person name="Segata N."/>
            <person name="Bonneau R."/>
            <person name="Littman D.R."/>
        </authorList>
    </citation>
    <scope>NUCLEOTIDE SEQUENCE [LARGE SCALE GENOMIC DNA]</scope>
    <source>
        <strain evidence="2">iAQ1173</strain>
    </source>
</reference>
<accession>A0A6A7W9X9</accession>
<evidence type="ECO:0000313" key="1">
    <source>
        <dbReference type="EMBL" id="MQP11299.1"/>
    </source>
</evidence>
<dbReference type="Proteomes" id="UP000384372">
    <property type="component" value="Unassembled WGS sequence"/>
</dbReference>
<keyword evidence="2" id="KW-1185">Reference proteome</keyword>
<name>A0A6A7W9X9_9BACT</name>
<evidence type="ECO:0000313" key="2">
    <source>
        <dbReference type="Proteomes" id="UP000384372"/>
    </source>
</evidence>
<protein>
    <submittedName>
        <fullName evidence="1">XRE family transcriptional regulator</fullName>
    </submittedName>
</protein>
<dbReference type="InterPro" id="IPR010982">
    <property type="entry name" value="Lambda_DNA-bd_dom_sf"/>
</dbReference>
<dbReference type="SUPFAM" id="SSF47413">
    <property type="entry name" value="lambda repressor-like DNA-binding domains"/>
    <property type="match status" value="1"/>
</dbReference>
<dbReference type="AlphaFoldDB" id="A0A6A7W9X9"/>
<proteinExistence type="predicted"/>
<dbReference type="GO" id="GO:0003677">
    <property type="term" value="F:DNA binding"/>
    <property type="evidence" value="ECO:0007669"/>
    <property type="project" value="InterPro"/>
</dbReference>
<dbReference type="EMBL" id="VZAD01000040">
    <property type="protein sequence ID" value="MQP11299.1"/>
    <property type="molecule type" value="Genomic_DNA"/>
</dbReference>
<comment type="caution">
    <text evidence="1">The sequence shown here is derived from an EMBL/GenBank/DDBJ whole genome shotgun (WGS) entry which is preliminary data.</text>
</comment>